<evidence type="ECO:0000256" key="8">
    <source>
        <dbReference type="ARBA" id="ARBA00049929"/>
    </source>
</evidence>
<gene>
    <name evidence="11" type="ORF">ADIARSV_1154</name>
</gene>
<dbReference type="OrthoDB" id="9801042at2"/>
<evidence type="ECO:0000256" key="3">
    <source>
        <dbReference type="ARBA" id="ARBA00022598"/>
    </source>
</evidence>
<dbReference type="CDD" id="cd00806">
    <property type="entry name" value="TrpRS_core"/>
    <property type="match status" value="1"/>
</dbReference>
<evidence type="ECO:0000313" key="11">
    <source>
        <dbReference type="EMBL" id="EOR95639.1"/>
    </source>
</evidence>
<evidence type="ECO:0000256" key="7">
    <source>
        <dbReference type="ARBA" id="ARBA00023146"/>
    </source>
</evidence>
<evidence type="ECO:0000256" key="10">
    <source>
        <dbReference type="RuleBase" id="RU363036"/>
    </source>
</evidence>
<evidence type="ECO:0000256" key="4">
    <source>
        <dbReference type="ARBA" id="ARBA00022741"/>
    </source>
</evidence>
<evidence type="ECO:0000256" key="1">
    <source>
        <dbReference type="ARBA" id="ARBA00005594"/>
    </source>
</evidence>
<dbReference type="Gene3D" id="3.40.50.620">
    <property type="entry name" value="HUPs"/>
    <property type="match status" value="1"/>
</dbReference>
<dbReference type="EC" id="6.1.1.2" evidence="2 9"/>
<dbReference type="InterPro" id="IPR050203">
    <property type="entry name" value="Trp-tRNA_synthetase"/>
</dbReference>
<dbReference type="EMBL" id="AQPN01000044">
    <property type="protein sequence ID" value="EOR95639.1"/>
    <property type="molecule type" value="Genomic_DNA"/>
</dbReference>
<evidence type="ECO:0000313" key="12">
    <source>
        <dbReference type="Proteomes" id="UP000014174"/>
    </source>
</evidence>
<keyword evidence="5 10" id="KW-0067">ATP-binding</keyword>
<keyword evidence="7 10" id="KW-0030">Aminoacyl-tRNA synthetase</keyword>
<dbReference type="PANTHER" id="PTHR43766:SF1">
    <property type="entry name" value="TRYPTOPHAN--TRNA LIGASE, MITOCHONDRIAL"/>
    <property type="match status" value="1"/>
</dbReference>
<name>R9H399_9SPHI</name>
<dbReference type="InterPro" id="IPR014729">
    <property type="entry name" value="Rossmann-like_a/b/a_fold"/>
</dbReference>
<sequence length="331" mass="37449">METVVSGIRSTGKLHLGNYYGAVQNFIKMQHEYNCFFFIADFHSLTTHPIPKDLHGNVKQVLVEYLACGIDPEKATIYVQSDVPEVTELYLYLNMNAYMGELERSTSFKDKIRDQPDNVNAGLLTYPVLMAADIIIHKATKVPVGKDQEQHLEMSRTFGNRFNRLYQVDYFPEAYAFNYSTNLVKIPGLTGKGKMGKSEGEGNAIFLSDSPEEIRRKVMRAVTDGGPLEMNQAKPDVIQNLFSLLSAVSSADTYTHFDDLYNNCQIRYGDLKKQLAEDMIIFTAPILERINDISSNSEYLRKVSKMGAEKARESASKTIKEVREIIGFKSF</sequence>
<keyword evidence="12" id="KW-1185">Reference proteome</keyword>
<reference evidence="11 12" key="1">
    <citation type="journal article" date="2013" name="Genome Announc.">
        <title>Draft Genome Sequence of Arcticibacter svalbardensis Strain MN12-7T, a Member of the Family Sphingobacteriaceae Isolated from an Arctic Soil Sample.</title>
        <authorList>
            <person name="Shivaji S."/>
            <person name="Ara S."/>
            <person name="Prasad S."/>
            <person name="Manasa B.P."/>
            <person name="Begum Z."/>
            <person name="Singh A."/>
            <person name="Kumar Pinnaka A."/>
        </authorList>
    </citation>
    <scope>NUCLEOTIDE SEQUENCE [LARGE SCALE GENOMIC DNA]</scope>
    <source>
        <strain evidence="11 12">MN12-7</strain>
    </source>
</reference>
<accession>R9H399</accession>
<dbReference type="FunFam" id="1.10.240.10:FF:000005">
    <property type="entry name" value="Tryptophan--tRNA ligase"/>
    <property type="match status" value="1"/>
</dbReference>
<keyword evidence="6 10" id="KW-0648">Protein biosynthesis</keyword>
<dbReference type="RefSeq" id="WP_016194396.1">
    <property type="nucleotide sequence ID" value="NZ_AQPN01000044.1"/>
</dbReference>
<dbReference type="InterPro" id="IPR002305">
    <property type="entry name" value="aa-tRNA-synth_Ic"/>
</dbReference>
<proteinExistence type="inferred from homology"/>
<evidence type="ECO:0000256" key="5">
    <source>
        <dbReference type="ARBA" id="ARBA00022840"/>
    </source>
</evidence>
<evidence type="ECO:0000256" key="9">
    <source>
        <dbReference type="NCBIfam" id="TIGR00233"/>
    </source>
</evidence>
<dbReference type="GO" id="GO:0005829">
    <property type="term" value="C:cytosol"/>
    <property type="evidence" value="ECO:0007669"/>
    <property type="project" value="TreeGrafter"/>
</dbReference>
<keyword evidence="4 10" id="KW-0547">Nucleotide-binding</keyword>
<keyword evidence="3 10" id="KW-0436">Ligase</keyword>
<dbReference type="PRINTS" id="PR01039">
    <property type="entry name" value="TRNASYNTHTRP"/>
</dbReference>
<dbReference type="GO" id="GO:0006436">
    <property type="term" value="P:tryptophanyl-tRNA aminoacylation"/>
    <property type="evidence" value="ECO:0007669"/>
    <property type="project" value="UniProtKB-UniRule"/>
</dbReference>
<dbReference type="Pfam" id="PF00579">
    <property type="entry name" value="tRNA-synt_1b"/>
    <property type="match status" value="1"/>
</dbReference>
<dbReference type="InterPro" id="IPR002306">
    <property type="entry name" value="Trp-tRNA-ligase"/>
</dbReference>
<comment type="catalytic activity">
    <reaction evidence="8">
        <text>tRNA(Trp) + L-tryptophan + ATP = L-tryptophyl-tRNA(Trp) + AMP + diphosphate + H(+)</text>
        <dbReference type="Rhea" id="RHEA:24080"/>
        <dbReference type="Rhea" id="RHEA-COMP:9671"/>
        <dbReference type="Rhea" id="RHEA-COMP:9705"/>
        <dbReference type="ChEBI" id="CHEBI:15378"/>
        <dbReference type="ChEBI" id="CHEBI:30616"/>
        <dbReference type="ChEBI" id="CHEBI:33019"/>
        <dbReference type="ChEBI" id="CHEBI:57912"/>
        <dbReference type="ChEBI" id="CHEBI:78442"/>
        <dbReference type="ChEBI" id="CHEBI:78535"/>
        <dbReference type="ChEBI" id="CHEBI:456215"/>
        <dbReference type="EC" id="6.1.1.2"/>
    </reaction>
</comment>
<comment type="caution">
    <text evidence="11">The sequence shown here is derived from an EMBL/GenBank/DDBJ whole genome shotgun (WGS) entry which is preliminary data.</text>
</comment>
<protein>
    <recommendedName>
        <fullName evidence="2 9">Tryptophan--tRNA ligase</fullName>
        <ecNumber evidence="2 9">6.1.1.2</ecNumber>
    </recommendedName>
</protein>
<dbReference type="eggNOG" id="COG0180">
    <property type="taxonomic scope" value="Bacteria"/>
</dbReference>
<dbReference type="GO" id="GO:0004830">
    <property type="term" value="F:tryptophan-tRNA ligase activity"/>
    <property type="evidence" value="ECO:0007669"/>
    <property type="project" value="UniProtKB-UniRule"/>
</dbReference>
<dbReference type="SUPFAM" id="SSF52374">
    <property type="entry name" value="Nucleotidylyl transferase"/>
    <property type="match status" value="1"/>
</dbReference>
<evidence type="ECO:0000256" key="2">
    <source>
        <dbReference type="ARBA" id="ARBA00013161"/>
    </source>
</evidence>
<dbReference type="Gene3D" id="1.10.240.10">
    <property type="entry name" value="Tyrosyl-Transfer RNA Synthetase"/>
    <property type="match status" value="1"/>
</dbReference>
<dbReference type="AlphaFoldDB" id="R9H399"/>
<comment type="similarity">
    <text evidence="1 10">Belongs to the class-I aminoacyl-tRNA synthetase family.</text>
</comment>
<dbReference type="PANTHER" id="PTHR43766">
    <property type="entry name" value="TRYPTOPHAN--TRNA LIGASE, MITOCHONDRIAL"/>
    <property type="match status" value="1"/>
</dbReference>
<dbReference type="NCBIfam" id="TIGR00233">
    <property type="entry name" value="trpS"/>
    <property type="match status" value="1"/>
</dbReference>
<dbReference type="GO" id="GO:0005524">
    <property type="term" value="F:ATP binding"/>
    <property type="evidence" value="ECO:0007669"/>
    <property type="project" value="UniProtKB-KW"/>
</dbReference>
<evidence type="ECO:0000256" key="6">
    <source>
        <dbReference type="ARBA" id="ARBA00022917"/>
    </source>
</evidence>
<dbReference type="Proteomes" id="UP000014174">
    <property type="component" value="Unassembled WGS sequence"/>
</dbReference>
<dbReference type="PATRIC" id="fig|1150600.3.peg.1134"/>
<dbReference type="STRING" id="1150600.ADIARSV_1154"/>
<organism evidence="11 12">
    <name type="scientific">Arcticibacter svalbardensis MN12-7</name>
    <dbReference type="NCBI Taxonomy" id="1150600"/>
    <lineage>
        <taxon>Bacteria</taxon>
        <taxon>Pseudomonadati</taxon>
        <taxon>Bacteroidota</taxon>
        <taxon>Sphingobacteriia</taxon>
        <taxon>Sphingobacteriales</taxon>
        <taxon>Sphingobacteriaceae</taxon>
        <taxon>Arcticibacter</taxon>
    </lineage>
</organism>